<dbReference type="SUPFAM" id="SSF56925">
    <property type="entry name" value="OMPA-like"/>
    <property type="match status" value="1"/>
</dbReference>
<gene>
    <name evidence="4" type="ORF">J2T57_004046</name>
</gene>
<feature type="signal peptide" evidence="2">
    <location>
        <begin position="1"/>
        <end position="24"/>
    </location>
</feature>
<dbReference type="InterPro" id="IPR027385">
    <property type="entry name" value="Beta-barrel_OMP"/>
</dbReference>
<comment type="caution">
    <text evidence="4">The sequence shown here is derived from an EMBL/GenBank/DDBJ whole genome shotgun (WGS) entry which is preliminary data.</text>
</comment>
<dbReference type="AlphaFoldDB" id="A0AAE3G9C9"/>
<evidence type="ECO:0000313" key="4">
    <source>
        <dbReference type="EMBL" id="MCP1676873.1"/>
    </source>
</evidence>
<name>A0AAE3G9C9_9GAMM</name>
<evidence type="ECO:0000256" key="1">
    <source>
        <dbReference type="ARBA" id="ARBA00022729"/>
    </source>
</evidence>
<protein>
    <submittedName>
        <fullName evidence="4">Opacity protein-like surface antigen</fullName>
    </submittedName>
</protein>
<organism evidence="4 5">
    <name type="scientific">Natronocella acetinitrilica</name>
    <dbReference type="NCBI Taxonomy" id="414046"/>
    <lineage>
        <taxon>Bacteria</taxon>
        <taxon>Pseudomonadati</taxon>
        <taxon>Pseudomonadota</taxon>
        <taxon>Gammaproteobacteria</taxon>
        <taxon>Chromatiales</taxon>
        <taxon>Ectothiorhodospiraceae</taxon>
        <taxon>Natronocella</taxon>
    </lineage>
</organism>
<dbReference type="EMBL" id="JALJXV010000011">
    <property type="protein sequence ID" value="MCP1676873.1"/>
    <property type="molecule type" value="Genomic_DNA"/>
</dbReference>
<feature type="chain" id="PRO_5041916784" evidence="2">
    <location>
        <begin position="25"/>
        <end position="213"/>
    </location>
</feature>
<keyword evidence="5" id="KW-1185">Reference proteome</keyword>
<feature type="domain" description="Outer membrane protein beta-barrel" evidence="3">
    <location>
        <begin position="11"/>
        <end position="213"/>
    </location>
</feature>
<evidence type="ECO:0000313" key="5">
    <source>
        <dbReference type="Proteomes" id="UP001205843"/>
    </source>
</evidence>
<dbReference type="InterPro" id="IPR011250">
    <property type="entry name" value="OMP/PagP_B-barrel"/>
</dbReference>
<reference evidence="4" key="1">
    <citation type="submission" date="2022-03" db="EMBL/GenBank/DDBJ databases">
        <title>Genomic Encyclopedia of Type Strains, Phase III (KMG-III): the genomes of soil and plant-associated and newly described type strains.</title>
        <authorList>
            <person name="Whitman W."/>
        </authorList>
    </citation>
    <scope>NUCLEOTIDE SEQUENCE</scope>
    <source>
        <strain evidence="4">ANL 6-2</strain>
    </source>
</reference>
<dbReference type="RefSeq" id="WP_253484177.1">
    <property type="nucleotide sequence ID" value="NZ_JALJXV010000011.1"/>
</dbReference>
<evidence type="ECO:0000256" key="2">
    <source>
        <dbReference type="SAM" id="SignalP"/>
    </source>
</evidence>
<dbReference type="Proteomes" id="UP001205843">
    <property type="component" value="Unassembled WGS sequence"/>
</dbReference>
<dbReference type="Gene3D" id="2.40.160.20">
    <property type="match status" value="1"/>
</dbReference>
<sequence length="213" mass="22368">MDRRLLVPTAALIGGLLVAGNAQANENLTGVYATVSGGYSVMDIDIRDGGAFGDARLDGAGASGASLSGAIGTSLVMGRFYGAIEVYAGASTADFEYRVGGDRLKLEAEDFFGIALRAGSEVRSNMVLYGILGYQSTKFEETVTIAGNTSSGSDRFDGVRGGLGLELASEDRVFARFEYSIIRYGSETYGSGADAVRYQPTESLFSVSAGYRF</sequence>
<keyword evidence="1 2" id="KW-0732">Signal</keyword>
<proteinExistence type="predicted"/>
<evidence type="ECO:0000259" key="3">
    <source>
        <dbReference type="Pfam" id="PF13505"/>
    </source>
</evidence>
<accession>A0AAE3G9C9</accession>
<dbReference type="Pfam" id="PF13505">
    <property type="entry name" value="OMP_b-brl"/>
    <property type="match status" value="1"/>
</dbReference>